<dbReference type="PANTHER" id="PTHR47637">
    <property type="entry name" value="CHAPERONE SURA"/>
    <property type="match status" value="1"/>
</dbReference>
<feature type="domain" description="PpiC" evidence="8">
    <location>
        <begin position="169"/>
        <end position="269"/>
    </location>
</feature>
<feature type="chain" id="PRO_5012995819" description="PpiC domain-containing protein" evidence="7">
    <location>
        <begin position="21"/>
        <end position="315"/>
    </location>
</feature>
<organism evidence="9 10">
    <name type="scientific">Syntrophotalea acetylenica</name>
    <name type="common">Pelobacter acetylenicus</name>
    <dbReference type="NCBI Taxonomy" id="29542"/>
    <lineage>
        <taxon>Bacteria</taxon>
        <taxon>Pseudomonadati</taxon>
        <taxon>Thermodesulfobacteriota</taxon>
        <taxon>Desulfuromonadia</taxon>
        <taxon>Desulfuromonadales</taxon>
        <taxon>Syntrophotaleaceae</taxon>
        <taxon>Syntrophotalea</taxon>
    </lineage>
</organism>
<evidence type="ECO:0000256" key="5">
    <source>
        <dbReference type="ARBA" id="ARBA00023235"/>
    </source>
</evidence>
<dbReference type="EMBL" id="CP015518">
    <property type="protein sequence ID" value="APG24780.1"/>
    <property type="molecule type" value="Genomic_DNA"/>
</dbReference>
<dbReference type="Gene3D" id="1.10.4030.10">
    <property type="entry name" value="Porin chaperone SurA, peptide-binding domain"/>
    <property type="match status" value="1"/>
</dbReference>
<keyword evidence="3 6" id="KW-0697">Rotamase</keyword>
<evidence type="ECO:0000256" key="3">
    <source>
        <dbReference type="ARBA" id="ARBA00023110"/>
    </source>
</evidence>
<evidence type="ECO:0000256" key="4">
    <source>
        <dbReference type="ARBA" id="ARBA00023186"/>
    </source>
</evidence>
<dbReference type="AlphaFoldDB" id="A0A1L3GFX4"/>
<dbReference type="Pfam" id="PF09312">
    <property type="entry name" value="SurA_N"/>
    <property type="match status" value="1"/>
</dbReference>
<evidence type="ECO:0000313" key="9">
    <source>
        <dbReference type="EMBL" id="APG24780.1"/>
    </source>
</evidence>
<evidence type="ECO:0000259" key="8">
    <source>
        <dbReference type="PROSITE" id="PS50198"/>
    </source>
</evidence>
<feature type="signal peptide" evidence="7">
    <location>
        <begin position="1"/>
        <end position="20"/>
    </location>
</feature>
<evidence type="ECO:0000256" key="7">
    <source>
        <dbReference type="SAM" id="SignalP"/>
    </source>
</evidence>
<name>A0A1L3GFX4_SYNAC</name>
<dbReference type="SUPFAM" id="SSF109998">
    <property type="entry name" value="Triger factor/SurA peptide-binding domain-like"/>
    <property type="match status" value="1"/>
</dbReference>
<dbReference type="InterPro" id="IPR015391">
    <property type="entry name" value="SurA_N"/>
</dbReference>
<evidence type="ECO:0000256" key="6">
    <source>
        <dbReference type="PROSITE-ProRule" id="PRU00278"/>
    </source>
</evidence>
<keyword evidence="4" id="KW-0143">Chaperone</keyword>
<sequence length="315" mass="35632">MKHFFLIAAALMLAATPLAAETISRIAAIVNQDIITTAQLDREVDTLLAAEGQDEVSATQRDALRGKILDKMIEDLLLRQRIEKLGLRVSEQDIEQAINDVQAQNNITREQLQEALVAQGMTFETYRERLRQQLLNFKLVGREIQGQVEVTNAEMRDYYRAHMEDFRTEPYIRLSRMTFRLTAGHGFAEVEAMRGRAEAARNELLEGKDFHEILMQHATTPGVDGGDMGEIPEGTLSDSFNRAVSDLSAGQVSGVIETAEGFHILRLEERSTGETRTFESVRDQIRDKLLEDKRASALSEWTRNLRDSADIEKRL</sequence>
<evidence type="ECO:0000256" key="2">
    <source>
        <dbReference type="ARBA" id="ARBA00022764"/>
    </source>
</evidence>
<dbReference type="OrthoDB" id="14196at2"/>
<dbReference type="InterPro" id="IPR000297">
    <property type="entry name" value="PPIase_PpiC"/>
</dbReference>
<dbReference type="GO" id="GO:0003755">
    <property type="term" value="F:peptidyl-prolyl cis-trans isomerase activity"/>
    <property type="evidence" value="ECO:0007669"/>
    <property type="project" value="UniProtKB-KW"/>
</dbReference>
<gene>
    <name evidence="9" type="ORF">A7E75_06865</name>
</gene>
<dbReference type="Proteomes" id="UP000182264">
    <property type="component" value="Chromosome"/>
</dbReference>
<dbReference type="SUPFAM" id="SSF54534">
    <property type="entry name" value="FKBP-like"/>
    <property type="match status" value="1"/>
</dbReference>
<keyword evidence="2" id="KW-0574">Periplasm</keyword>
<dbReference type="InterPro" id="IPR046357">
    <property type="entry name" value="PPIase_dom_sf"/>
</dbReference>
<evidence type="ECO:0000256" key="1">
    <source>
        <dbReference type="ARBA" id="ARBA00022729"/>
    </source>
</evidence>
<dbReference type="PROSITE" id="PS50198">
    <property type="entry name" value="PPIC_PPIASE_2"/>
    <property type="match status" value="1"/>
</dbReference>
<dbReference type="RefSeq" id="WP_072286625.1">
    <property type="nucleotide sequence ID" value="NZ_CP015455.1"/>
</dbReference>
<proteinExistence type="predicted"/>
<evidence type="ECO:0000313" key="10">
    <source>
        <dbReference type="Proteomes" id="UP000182264"/>
    </source>
</evidence>
<reference evidence="9 10" key="1">
    <citation type="journal article" date="2017" name="Genome Announc.">
        <title>Complete Genome Sequences of Two Acetylene-Fermenting Pelobacter acetylenicus Strains.</title>
        <authorList>
            <person name="Sutton J.M."/>
            <person name="Baesman S.M."/>
            <person name="Fierst J.L."/>
            <person name="Poret-Peterson A.T."/>
            <person name="Oremland R.S."/>
            <person name="Dunlap D.S."/>
            <person name="Akob D.M."/>
        </authorList>
    </citation>
    <scope>NUCLEOTIDE SEQUENCE [LARGE SCALE GENOMIC DNA]</scope>
    <source>
        <strain evidence="9 10">DSM 3247</strain>
    </source>
</reference>
<protein>
    <recommendedName>
        <fullName evidence="8">PpiC domain-containing protein</fullName>
    </recommendedName>
</protein>
<dbReference type="Gene3D" id="3.10.50.40">
    <property type="match status" value="1"/>
</dbReference>
<dbReference type="KEGG" id="pace:A6070_00810"/>
<dbReference type="InterPro" id="IPR027304">
    <property type="entry name" value="Trigger_fact/SurA_dom_sf"/>
</dbReference>
<accession>A0A1L3GFX4</accession>
<dbReference type="STRING" id="29542.A6070_00810"/>
<dbReference type="InterPro" id="IPR050280">
    <property type="entry name" value="OMP_Chaperone_SurA"/>
</dbReference>
<keyword evidence="1 7" id="KW-0732">Signal</keyword>
<dbReference type="PANTHER" id="PTHR47637:SF1">
    <property type="entry name" value="CHAPERONE SURA"/>
    <property type="match status" value="1"/>
</dbReference>
<keyword evidence="5 6" id="KW-0413">Isomerase</keyword>
<dbReference type="Pfam" id="PF13145">
    <property type="entry name" value="Rotamase_2"/>
    <property type="match status" value="1"/>
</dbReference>
<keyword evidence="10" id="KW-1185">Reference proteome</keyword>